<dbReference type="InterPro" id="IPR032675">
    <property type="entry name" value="LRR_dom_sf"/>
</dbReference>
<dbReference type="GO" id="GO:0031146">
    <property type="term" value="P:SCF-dependent proteasomal ubiquitin-dependent protein catabolic process"/>
    <property type="evidence" value="ECO:0007669"/>
    <property type="project" value="TreeGrafter"/>
</dbReference>
<dbReference type="GO" id="GO:0019005">
    <property type="term" value="C:SCF ubiquitin ligase complex"/>
    <property type="evidence" value="ECO:0007669"/>
    <property type="project" value="TreeGrafter"/>
</dbReference>
<gene>
    <name evidence="1" type="ORF">TTHERM_00474950</name>
</gene>
<dbReference type="EMBL" id="GG662472">
    <property type="protein sequence ID" value="EAS03732.2"/>
    <property type="molecule type" value="Genomic_DNA"/>
</dbReference>
<dbReference type="GO" id="GO:0016301">
    <property type="term" value="F:kinase activity"/>
    <property type="evidence" value="ECO:0007669"/>
    <property type="project" value="UniProtKB-KW"/>
</dbReference>
<keyword evidence="1" id="KW-0418">Kinase</keyword>
<dbReference type="InParanoid" id="I7LX43"/>
<dbReference type="AlphaFoldDB" id="I7LX43"/>
<dbReference type="Proteomes" id="UP000009168">
    <property type="component" value="Unassembled WGS sequence"/>
</dbReference>
<accession>I7LX43</accession>
<reference evidence="2" key="1">
    <citation type="journal article" date="2006" name="PLoS Biol.">
        <title>Macronuclear genome sequence of the ciliate Tetrahymena thermophila, a model eukaryote.</title>
        <authorList>
            <person name="Eisen J.A."/>
            <person name="Coyne R.S."/>
            <person name="Wu M."/>
            <person name="Wu D."/>
            <person name="Thiagarajan M."/>
            <person name="Wortman J.R."/>
            <person name="Badger J.H."/>
            <person name="Ren Q."/>
            <person name="Amedeo P."/>
            <person name="Jones K.M."/>
            <person name="Tallon L.J."/>
            <person name="Delcher A.L."/>
            <person name="Salzberg S.L."/>
            <person name="Silva J.C."/>
            <person name="Haas B.J."/>
            <person name="Majoros W.H."/>
            <person name="Farzad M."/>
            <person name="Carlton J.M."/>
            <person name="Smith R.K. Jr."/>
            <person name="Garg J."/>
            <person name="Pearlman R.E."/>
            <person name="Karrer K.M."/>
            <person name="Sun L."/>
            <person name="Manning G."/>
            <person name="Elde N.C."/>
            <person name="Turkewitz A.P."/>
            <person name="Asai D.J."/>
            <person name="Wilkes D.E."/>
            <person name="Wang Y."/>
            <person name="Cai H."/>
            <person name="Collins K."/>
            <person name="Stewart B.A."/>
            <person name="Lee S.R."/>
            <person name="Wilamowska K."/>
            <person name="Weinberg Z."/>
            <person name="Ruzzo W.L."/>
            <person name="Wloga D."/>
            <person name="Gaertig J."/>
            <person name="Frankel J."/>
            <person name="Tsao C.-C."/>
            <person name="Gorovsky M.A."/>
            <person name="Keeling P.J."/>
            <person name="Waller R.F."/>
            <person name="Patron N.J."/>
            <person name="Cherry J.M."/>
            <person name="Stover N.A."/>
            <person name="Krieger C.J."/>
            <person name="del Toro C."/>
            <person name="Ryder H.F."/>
            <person name="Williamson S.C."/>
            <person name="Barbeau R.A."/>
            <person name="Hamilton E.P."/>
            <person name="Orias E."/>
        </authorList>
    </citation>
    <scope>NUCLEOTIDE SEQUENCE [LARGE SCALE GENOMIC DNA]</scope>
    <source>
        <strain evidence="2">SB210</strain>
    </source>
</reference>
<dbReference type="Gene3D" id="3.80.10.10">
    <property type="entry name" value="Ribonuclease Inhibitor"/>
    <property type="match status" value="3"/>
</dbReference>
<dbReference type="GeneID" id="7829491"/>
<sequence>MGSLFSKKKKPVQNQEKYIDEIVQEADENYNLLDLLNLLKKFEQQYYQYNFYKKDFPFLLIQVQNKNTNSNSLLKVIEWKNANISDINFLRNQDLYQGKQVIDHIILPLDQFFLIESGSIRNESENYQIFSDINKLKELKGFIVLEYDFDEYTTRFQLEQTISEEQLKGMYSIAIQINHKQYGSYQGQTPSLCEQLGLCKNLEQLSLDLRTIGLQKEGILELGNSICECQKIKNLKILLQSNKLEIACLSGLLSKIEQLNFLEELILFLGCTRLNYTAGSQLGQAITKCPNLKKLELDLILNQLDTQGCQDLANGLSKCSMLQNLILELRANSIKIEGLNYLADGISKCKNLEHLNLKLDKNGISGSLNQLGERIFMLKNLITFNLSLETNNIKSGIFHVLQGLAQSNKITDIAIRLNENQISDDEVKDLGFVNCQNLNRFILLMSKNQITSKFFKVFGKEIGYCKNIQYLQLEFNQINLKYDAIEFLSQGVSQLKSLNILKLSLDYNYINDTSDSNSQTQSRFLGISDLQKLQELKVEISQNNLSQKAIIQISEEISSCQQLQELYLKMNQIKNFNDVANVFIANITKCCQLKKLSFLSVDNKITTDQAEEIGQSLSKFQKLENLTLILSQNNILGKGSALLTEGISKSLTIKKLVLHLDNNQLNGELIDTFSENISNLKNLKILVLNIGGNSIDHNSLLLLAKHLSQTQYLFYLEIVVSQGRANRKNLRSLFKAKRLLSINGTFKI</sequence>
<dbReference type="PANTHER" id="PTHR13318">
    <property type="entry name" value="PARTNER OF PAIRED, ISOFORM B-RELATED"/>
    <property type="match status" value="1"/>
</dbReference>
<name>I7LX43_TETTS</name>
<keyword evidence="1" id="KW-0808">Transferase</keyword>
<keyword evidence="2" id="KW-1185">Reference proteome</keyword>
<proteinExistence type="predicted"/>
<protein>
    <submittedName>
        <fullName evidence="1">Kinase domain protein</fullName>
    </submittedName>
</protein>
<dbReference type="RefSeq" id="XP_001023977.2">
    <property type="nucleotide sequence ID" value="XM_001023977.2"/>
</dbReference>
<organism evidence="1 2">
    <name type="scientific">Tetrahymena thermophila (strain SB210)</name>
    <dbReference type="NCBI Taxonomy" id="312017"/>
    <lineage>
        <taxon>Eukaryota</taxon>
        <taxon>Sar</taxon>
        <taxon>Alveolata</taxon>
        <taxon>Ciliophora</taxon>
        <taxon>Intramacronucleata</taxon>
        <taxon>Oligohymenophorea</taxon>
        <taxon>Hymenostomatida</taxon>
        <taxon>Tetrahymenina</taxon>
        <taxon>Tetrahymenidae</taxon>
        <taxon>Tetrahymena</taxon>
    </lineage>
</organism>
<dbReference type="KEGG" id="tet:TTHERM_00474950"/>
<dbReference type="SUPFAM" id="SSF52047">
    <property type="entry name" value="RNI-like"/>
    <property type="match status" value="2"/>
</dbReference>
<evidence type="ECO:0000313" key="2">
    <source>
        <dbReference type="Proteomes" id="UP000009168"/>
    </source>
</evidence>
<dbReference type="PANTHER" id="PTHR13318:SF190">
    <property type="entry name" value="PARTNER OF PAIRED, ISOFORM B"/>
    <property type="match status" value="1"/>
</dbReference>
<evidence type="ECO:0000313" key="1">
    <source>
        <dbReference type="EMBL" id="EAS03732.2"/>
    </source>
</evidence>